<dbReference type="InterPro" id="IPR011330">
    <property type="entry name" value="Glyco_hydro/deAcase_b/a-brl"/>
</dbReference>
<reference evidence="1 2" key="1">
    <citation type="journal article" date="2017" name="Environ. Microbiol.">
        <title>Decay of the glycolytic pathway and adaptation to intranuclear parasitism within Enterocytozoonidae microsporidia.</title>
        <authorList>
            <person name="Wiredu Boakye D."/>
            <person name="Jaroenlak P."/>
            <person name="Prachumwat A."/>
            <person name="Williams T.A."/>
            <person name="Bateman K.S."/>
            <person name="Itsathitphaisarn O."/>
            <person name="Sritunyalucksana K."/>
            <person name="Paszkiewicz K.H."/>
            <person name="Moore K.A."/>
            <person name="Stentiford G.D."/>
            <person name="Williams B.A."/>
        </authorList>
    </citation>
    <scope>NUCLEOTIDE SEQUENCE [LARGE SCALE GENOMIC DNA]</scope>
    <source>
        <strain evidence="1 2">GB1</strain>
    </source>
</reference>
<dbReference type="GO" id="GO:0005975">
    <property type="term" value="P:carbohydrate metabolic process"/>
    <property type="evidence" value="ECO:0007669"/>
    <property type="project" value="InterPro"/>
</dbReference>
<dbReference type="SUPFAM" id="SSF88713">
    <property type="entry name" value="Glycoside hydrolase/deacetylase"/>
    <property type="match status" value="1"/>
</dbReference>
<keyword evidence="2" id="KW-1185">Reference proteome</keyword>
<dbReference type="OrthoDB" id="407355at2759"/>
<proteinExistence type="predicted"/>
<dbReference type="VEuPathDB" id="MicrosporidiaDB:ECANGB1_1442"/>
<comment type="caution">
    <text evidence="1">The sequence shown here is derived from an EMBL/GenBank/DDBJ whole genome shotgun (WGS) entry which is preliminary data.</text>
</comment>
<accession>A0A1Y1S626</accession>
<gene>
    <name evidence="1" type="primary">YB51</name>
    <name evidence="1" type="ORF">ECANGB1_1442</name>
</gene>
<sequence length="192" mass="21315">MNESTASMIQAAAEDGHTVGLRTNPSRNYETISDKDAIYSDLDHQVSYIEDVSGEKVQFARSPLNSSNMPNEYVYDYFVENNIIMTQSAFSPYDAGTNPTEAVENHFRLLSPSFDSRIVSLYGSRLQEDEELQNIINVIRGNGFSFVTLEKCLPDYKPGDSAAAFSECKQSSSGAPTIINRGFITLLTYLAH</sequence>
<organism evidence="1 2">
    <name type="scientific">Enterospora canceri</name>
    <dbReference type="NCBI Taxonomy" id="1081671"/>
    <lineage>
        <taxon>Eukaryota</taxon>
        <taxon>Fungi</taxon>
        <taxon>Fungi incertae sedis</taxon>
        <taxon>Microsporidia</taxon>
        <taxon>Enterocytozoonidae</taxon>
        <taxon>Enterospora</taxon>
    </lineage>
</organism>
<dbReference type="AlphaFoldDB" id="A0A1Y1S626"/>
<evidence type="ECO:0000313" key="1">
    <source>
        <dbReference type="EMBL" id="ORD93868.1"/>
    </source>
</evidence>
<dbReference type="Proteomes" id="UP000192639">
    <property type="component" value="Unassembled WGS sequence"/>
</dbReference>
<dbReference type="EMBL" id="LWDP01000042">
    <property type="protein sequence ID" value="ORD93868.1"/>
    <property type="molecule type" value="Genomic_DNA"/>
</dbReference>
<protein>
    <submittedName>
        <fullName evidence="1">YB51</fullName>
    </submittedName>
</protein>
<evidence type="ECO:0000313" key="2">
    <source>
        <dbReference type="Proteomes" id="UP000192639"/>
    </source>
</evidence>
<dbReference type="Gene3D" id="3.20.20.370">
    <property type="entry name" value="Glycoside hydrolase/deacetylase"/>
    <property type="match status" value="1"/>
</dbReference>
<name>A0A1Y1S626_9MICR</name>